<dbReference type="InterPro" id="IPR011600">
    <property type="entry name" value="Pept_C14_caspase"/>
</dbReference>
<evidence type="ECO:0000256" key="3">
    <source>
        <dbReference type="PROSITE-ProRule" id="PRU00339"/>
    </source>
</evidence>
<dbReference type="Gene3D" id="3.40.50.1460">
    <property type="match status" value="1"/>
</dbReference>
<name>A0A8J3IE62_9CHLR</name>
<evidence type="ECO:0000259" key="6">
    <source>
        <dbReference type="Pfam" id="PF00656"/>
    </source>
</evidence>
<keyword evidence="8" id="KW-1185">Reference proteome</keyword>
<comment type="caution">
    <text evidence="7">The sequence shown here is derived from an EMBL/GenBank/DDBJ whole genome shotgun (WGS) entry which is preliminary data.</text>
</comment>
<feature type="domain" description="Peptidase C14 caspase" evidence="6">
    <location>
        <begin position="3"/>
        <end position="98"/>
    </location>
</feature>
<dbReference type="Pfam" id="PF00656">
    <property type="entry name" value="Peptidase_C14"/>
    <property type="match status" value="1"/>
</dbReference>
<dbReference type="Proteomes" id="UP000597444">
    <property type="component" value="Unassembled WGS sequence"/>
</dbReference>
<dbReference type="GO" id="GO:0006508">
    <property type="term" value="P:proteolysis"/>
    <property type="evidence" value="ECO:0007669"/>
    <property type="project" value="InterPro"/>
</dbReference>
<keyword evidence="2 3" id="KW-0802">TPR repeat</keyword>
<dbReference type="RefSeq" id="WP_220201817.1">
    <property type="nucleotide sequence ID" value="NZ_BNJK01000001.1"/>
</dbReference>
<dbReference type="InterPro" id="IPR051685">
    <property type="entry name" value="Ycf3/AcsC/BcsC/TPR_MFPF"/>
</dbReference>
<keyword evidence="5" id="KW-0812">Transmembrane</keyword>
<feature type="transmembrane region" description="Helical" evidence="5">
    <location>
        <begin position="571"/>
        <end position="598"/>
    </location>
</feature>
<evidence type="ECO:0000256" key="4">
    <source>
        <dbReference type="SAM" id="MobiDB-lite"/>
    </source>
</evidence>
<feature type="region of interest" description="Disordered" evidence="4">
    <location>
        <begin position="246"/>
        <end position="305"/>
    </location>
</feature>
<dbReference type="PROSITE" id="PS50005">
    <property type="entry name" value="TPR"/>
    <property type="match status" value="1"/>
</dbReference>
<keyword evidence="5" id="KW-1133">Transmembrane helix</keyword>
<feature type="repeat" description="TPR" evidence="3">
    <location>
        <begin position="394"/>
        <end position="427"/>
    </location>
</feature>
<feature type="compositionally biased region" description="Low complexity" evidence="4">
    <location>
        <begin position="262"/>
        <end position="291"/>
    </location>
</feature>
<feature type="transmembrane region" description="Helical" evidence="5">
    <location>
        <begin position="531"/>
        <end position="551"/>
    </location>
</feature>
<evidence type="ECO:0000256" key="1">
    <source>
        <dbReference type="ARBA" id="ARBA00022737"/>
    </source>
</evidence>
<accession>A0A8J3IE62</accession>
<dbReference type="AlphaFoldDB" id="A0A8J3IE62"/>
<organism evidence="7 8">
    <name type="scientific">Reticulibacter mediterranei</name>
    <dbReference type="NCBI Taxonomy" id="2778369"/>
    <lineage>
        <taxon>Bacteria</taxon>
        <taxon>Bacillati</taxon>
        <taxon>Chloroflexota</taxon>
        <taxon>Ktedonobacteria</taxon>
        <taxon>Ktedonobacterales</taxon>
        <taxon>Reticulibacteraceae</taxon>
        <taxon>Reticulibacter</taxon>
    </lineage>
</organism>
<dbReference type="InterPro" id="IPR029030">
    <property type="entry name" value="Caspase-like_dom_sf"/>
</dbReference>
<evidence type="ECO:0000256" key="5">
    <source>
        <dbReference type="SAM" id="Phobius"/>
    </source>
</evidence>
<dbReference type="EMBL" id="BNJK01000001">
    <property type="protein sequence ID" value="GHO90883.1"/>
    <property type="molecule type" value="Genomic_DNA"/>
</dbReference>
<dbReference type="PANTHER" id="PTHR44943">
    <property type="entry name" value="CELLULOSE SYNTHASE OPERON PROTEIN C"/>
    <property type="match status" value="1"/>
</dbReference>
<sequence length="609" mass="65360">MSRRLGLIIGISHYQDATFRPLQYAENDARALAQWLVNTRGGKWSPGDVQLVQGPHATQELVQPLISQTCLQLAEANDLVMIYFAGHAFVDERSGEGYLALSNTRYQQPSSGLHLPSFIMQVMARSRAAHILLILDAFQTGPTWAARRISPFDFRPLMGEPLMNSLQQQGNRFLLCSCRGNEMASEAGEHQLGLFAHHMIVGLCGPAGNNSGSISLHQLHSYLYSSLGPQQQPHLFGRVQSPSILIGDLPAPQSPSTPTPEPSSQTFSRNNAYAAPSAASPFAPTSSQASPNAHPAATVQLSPQPTASANSDLYLNVTGMQYQQQVPQLLEQAQQSMLAQNYMEAMNQIERVLQIAPNNTSALTLKGQLLGSMGRFQEALAVVDQLGQANPNNPLAWSMRAVLLSNTGQYQTALTAIERSLQLNPNDAETLAIKANILAALNEPQGGSQSSPLTTSKLLSGNEKKGGPVSFLIGAALQIGGFLVGTIGMALPILKPSIPVLASFALASFGLAVLCVNSFRGAYRHGFTRILLTLFVCLIAGGVLAVAYKFGYTPMVDMVTAPTAVATHPPMIVSVILFAGWLIAAATIPLLLAIIGFISRLIWRRPKRG</sequence>
<proteinExistence type="predicted"/>
<dbReference type="SUPFAM" id="SSF48452">
    <property type="entry name" value="TPR-like"/>
    <property type="match status" value="1"/>
</dbReference>
<keyword evidence="1" id="KW-0677">Repeat</keyword>
<dbReference type="InterPro" id="IPR011990">
    <property type="entry name" value="TPR-like_helical_dom_sf"/>
</dbReference>
<evidence type="ECO:0000313" key="8">
    <source>
        <dbReference type="Proteomes" id="UP000597444"/>
    </source>
</evidence>
<dbReference type="SMART" id="SM00028">
    <property type="entry name" value="TPR"/>
    <property type="match status" value="3"/>
</dbReference>
<dbReference type="InterPro" id="IPR019734">
    <property type="entry name" value="TPR_rpt"/>
</dbReference>
<dbReference type="Gene3D" id="1.25.40.10">
    <property type="entry name" value="Tetratricopeptide repeat domain"/>
    <property type="match status" value="1"/>
</dbReference>
<evidence type="ECO:0000256" key="2">
    <source>
        <dbReference type="ARBA" id="ARBA00022803"/>
    </source>
</evidence>
<dbReference type="GO" id="GO:0004197">
    <property type="term" value="F:cysteine-type endopeptidase activity"/>
    <property type="evidence" value="ECO:0007669"/>
    <property type="project" value="InterPro"/>
</dbReference>
<feature type="compositionally biased region" description="Pro residues" evidence="4">
    <location>
        <begin position="252"/>
        <end position="261"/>
    </location>
</feature>
<dbReference type="Pfam" id="PF14559">
    <property type="entry name" value="TPR_19"/>
    <property type="match status" value="1"/>
</dbReference>
<dbReference type="SUPFAM" id="SSF52129">
    <property type="entry name" value="Caspase-like"/>
    <property type="match status" value="1"/>
</dbReference>
<protein>
    <recommendedName>
        <fullName evidence="6">Peptidase C14 caspase domain-containing protein</fullName>
    </recommendedName>
</protein>
<feature type="transmembrane region" description="Helical" evidence="5">
    <location>
        <begin position="500"/>
        <end position="519"/>
    </location>
</feature>
<reference evidence="7" key="1">
    <citation type="submission" date="2020-10" db="EMBL/GenBank/DDBJ databases">
        <title>Taxonomic study of unclassified bacteria belonging to the class Ktedonobacteria.</title>
        <authorList>
            <person name="Yabe S."/>
            <person name="Wang C.M."/>
            <person name="Zheng Y."/>
            <person name="Sakai Y."/>
            <person name="Cavaletti L."/>
            <person name="Monciardini P."/>
            <person name="Donadio S."/>
        </authorList>
    </citation>
    <scope>NUCLEOTIDE SEQUENCE</scope>
    <source>
        <strain evidence="7">ID150040</strain>
    </source>
</reference>
<evidence type="ECO:0000313" key="7">
    <source>
        <dbReference type="EMBL" id="GHO90883.1"/>
    </source>
</evidence>
<gene>
    <name evidence="7" type="ORF">KSF_009310</name>
</gene>
<keyword evidence="5" id="KW-0472">Membrane</keyword>
<dbReference type="PANTHER" id="PTHR44943:SF8">
    <property type="entry name" value="TPR REPEAT-CONTAINING PROTEIN MJ0263"/>
    <property type="match status" value="1"/>
</dbReference>